<name>A0A8S4RZ46_9NEOP</name>
<dbReference type="EMBL" id="CAKXAJ010025557">
    <property type="protein sequence ID" value="CAH2240873.1"/>
    <property type="molecule type" value="Genomic_DNA"/>
</dbReference>
<evidence type="ECO:0000313" key="2">
    <source>
        <dbReference type="Proteomes" id="UP000838756"/>
    </source>
</evidence>
<dbReference type="Proteomes" id="UP000838756">
    <property type="component" value="Unassembled WGS sequence"/>
</dbReference>
<keyword evidence="2" id="KW-1185">Reference proteome</keyword>
<accession>A0A8S4RZ46</accession>
<organism evidence="1 2">
    <name type="scientific">Pararge aegeria aegeria</name>
    <dbReference type="NCBI Taxonomy" id="348720"/>
    <lineage>
        <taxon>Eukaryota</taxon>
        <taxon>Metazoa</taxon>
        <taxon>Ecdysozoa</taxon>
        <taxon>Arthropoda</taxon>
        <taxon>Hexapoda</taxon>
        <taxon>Insecta</taxon>
        <taxon>Pterygota</taxon>
        <taxon>Neoptera</taxon>
        <taxon>Endopterygota</taxon>
        <taxon>Lepidoptera</taxon>
        <taxon>Glossata</taxon>
        <taxon>Ditrysia</taxon>
        <taxon>Papilionoidea</taxon>
        <taxon>Nymphalidae</taxon>
        <taxon>Satyrinae</taxon>
        <taxon>Satyrini</taxon>
        <taxon>Parargina</taxon>
        <taxon>Pararge</taxon>
    </lineage>
</organism>
<sequence length="93" mass="10332">MFNQYTPFDIPREALSQSVLCSVPVSLIEITSGCLFKANSKHVLSKTTMSGQHLQKSKSDIDCFLPARIHSWAESHQPRVGLRSCPLRDACAN</sequence>
<evidence type="ECO:0000313" key="1">
    <source>
        <dbReference type="EMBL" id="CAH2240873.1"/>
    </source>
</evidence>
<protein>
    <submittedName>
        <fullName evidence="1">Jg9610 protein</fullName>
    </submittedName>
</protein>
<dbReference type="AlphaFoldDB" id="A0A8S4RZ46"/>
<gene>
    <name evidence="1" type="primary">jg9610</name>
    <name evidence="1" type="ORF">PAEG_LOCUS17357</name>
</gene>
<proteinExistence type="predicted"/>
<comment type="caution">
    <text evidence="1">The sequence shown here is derived from an EMBL/GenBank/DDBJ whole genome shotgun (WGS) entry which is preliminary data.</text>
</comment>
<reference evidence="1" key="1">
    <citation type="submission" date="2022-03" db="EMBL/GenBank/DDBJ databases">
        <authorList>
            <person name="Lindestad O."/>
        </authorList>
    </citation>
    <scope>NUCLEOTIDE SEQUENCE</scope>
</reference>